<dbReference type="PANTHER" id="PTHR33207">
    <property type="entry name" value="F-BOX DOMAIN CONTAINING PROTEIN-RELATED"/>
    <property type="match status" value="1"/>
</dbReference>
<evidence type="ECO:0000313" key="2">
    <source>
        <dbReference type="EnsemblPlants" id="EMT30266"/>
    </source>
</evidence>
<sequence length="382" mass="42778">MNSTCCSYLVLHNHKTKQLAAYNPLTRALDIFPCPAQEANCHPRYLACHITVSEEDPRSFRLVCVRCRRRRRRTLARFSVFSSDSREWQSFPWVDTSTPTPQLSSSSSTSTNNALTNGCVYWKHRNQVYVVVLNTATLRMCRMDLPPNMKEDCTEFRLGQTKDGYLCMAYKDHPDANKEVLSVCCWSADGDGTNRLMTHKVFPKSTFVDAAMCSTEDDVMMEVSAVIDGFVFLSINYARWNECLVSFCLETENVNKLIGHTYYCGMHPYIMPWPPSLVGNQVRSPCFKMLEDLEIKVTGDNVADDGPVGTEGTPSVLAITLQSYKEALINGDGAKVAEIEAFLLSIEDEKKSLVAELTTARDCISRISAGIDGYRGGAEREG</sequence>
<reference evidence="2" key="1">
    <citation type="submission" date="2015-06" db="UniProtKB">
        <authorList>
            <consortium name="EnsemblPlants"/>
        </authorList>
    </citation>
    <scope>IDENTIFICATION</scope>
</reference>
<proteinExistence type="predicted"/>
<evidence type="ECO:0000259" key="1">
    <source>
        <dbReference type="Pfam" id="PF23635"/>
    </source>
</evidence>
<organism evidence="2">
    <name type="scientific">Aegilops tauschii</name>
    <name type="common">Tausch's goatgrass</name>
    <name type="synonym">Aegilops squarrosa</name>
    <dbReference type="NCBI Taxonomy" id="37682"/>
    <lineage>
        <taxon>Eukaryota</taxon>
        <taxon>Viridiplantae</taxon>
        <taxon>Streptophyta</taxon>
        <taxon>Embryophyta</taxon>
        <taxon>Tracheophyta</taxon>
        <taxon>Spermatophyta</taxon>
        <taxon>Magnoliopsida</taxon>
        <taxon>Liliopsida</taxon>
        <taxon>Poales</taxon>
        <taxon>Poaceae</taxon>
        <taxon>BOP clade</taxon>
        <taxon>Pooideae</taxon>
        <taxon>Triticodae</taxon>
        <taxon>Triticeae</taxon>
        <taxon>Triticinae</taxon>
        <taxon>Aegilops</taxon>
    </lineage>
</organism>
<protein>
    <recommendedName>
        <fullName evidence="1">F-box protein AT5G49610-like beta-propeller domain-containing protein</fullName>
    </recommendedName>
</protein>
<name>M8D235_AEGTA</name>
<dbReference type="EnsemblPlants" id="EMT30266">
    <property type="protein sequence ID" value="EMT30266"/>
    <property type="gene ID" value="F775_17424"/>
</dbReference>
<accession>M8D235</accession>
<dbReference type="AlphaFoldDB" id="M8D235"/>
<feature type="domain" description="F-box protein AT5G49610-like beta-propeller" evidence="1">
    <location>
        <begin position="10"/>
        <end position="276"/>
    </location>
</feature>
<dbReference type="Pfam" id="PF23635">
    <property type="entry name" value="Beta-prop_AT5G49610-like"/>
    <property type="match status" value="1"/>
</dbReference>
<dbReference type="InterPro" id="IPR056594">
    <property type="entry name" value="AT5G49610-like_b-prop"/>
</dbReference>